<gene>
    <name evidence="1" type="ORF">JI435_404810</name>
</gene>
<name>A0A7U2EZP0_PHANO</name>
<dbReference type="VEuPathDB" id="FungiDB:JI435_404810"/>
<evidence type="ECO:0000313" key="2">
    <source>
        <dbReference type="Proteomes" id="UP000663193"/>
    </source>
</evidence>
<dbReference type="Proteomes" id="UP000663193">
    <property type="component" value="Chromosome 4"/>
</dbReference>
<dbReference type="AlphaFoldDB" id="A0A7U2EZP0"/>
<reference evidence="2" key="1">
    <citation type="journal article" date="2021" name="BMC Genomics">
        <title>Chromosome-level genome assembly and manually-curated proteome of model necrotroph Parastagonospora nodorum Sn15 reveals a genome-wide trove of candidate effector homologs, and redundancy of virulence-related functions within an accessory chromosome.</title>
        <authorList>
            <person name="Bertazzoni S."/>
            <person name="Jones D.A.B."/>
            <person name="Phan H.T."/>
            <person name="Tan K.-C."/>
            <person name="Hane J.K."/>
        </authorList>
    </citation>
    <scope>NUCLEOTIDE SEQUENCE [LARGE SCALE GENOMIC DNA]</scope>
    <source>
        <strain evidence="2">SN15 / ATCC MYA-4574 / FGSC 10173)</strain>
    </source>
</reference>
<accession>A0A7U2EZP0</accession>
<protein>
    <submittedName>
        <fullName evidence="1">Uncharacterized protein</fullName>
    </submittedName>
</protein>
<proteinExistence type="predicted"/>
<sequence>MSRRAMMQRAKACHTLTNAAAAASTLQQQKRVFGGPALAGGPKKWQPCKWLTRR</sequence>
<evidence type="ECO:0000313" key="1">
    <source>
        <dbReference type="EMBL" id="QRC93950.1"/>
    </source>
</evidence>
<dbReference type="EMBL" id="CP069026">
    <property type="protein sequence ID" value="QRC93950.1"/>
    <property type="molecule type" value="Genomic_DNA"/>
</dbReference>
<keyword evidence="2" id="KW-1185">Reference proteome</keyword>
<organism evidence="1 2">
    <name type="scientific">Phaeosphaeria nodorum (strain SN15 / ATCC MYA-4574 / FGSC 10173)</name>
    <name type="common">Glume blotch fungus</name>
    <name type="synonym">Parastagonospora nodorum</name>
    <dbReference type="NCBI Taxonomy" id="321614"/>
    <lineage>
        <taxon>Eukaryota</taxon>
        <taxon>Fungi</taxon>
        <taxon>Dikarya</taxon>
        <taxon>Ascomycota</taxon>
        <taxon>Pezizomycotina</taxon>
        <taxon>Dothideomycetes</taxon>
        <taxon>Pleosporomycetidae</taxon>
        <taxon>Pleosporales</taxon>
        <taxon>Pleosporineae</taxon>
        <taxon>Phaeosphaeriaceae</taxon>
        <taxon>Parastagonospora</taxon>
    </lineage>
</organism>